<accession>A0ABU0BL92</accession>
<evidence type="ECO:0000313" key="1">
    <source>
        <dbReference type="EMBL" id="MDQ0319019.1"/>
    </source>
</evidence>
<sequence>MRLLLQTLTAILFLAIMGIWLGGLRVVVVPSVSFAMSEGVALIGGGHGYRLVDSTTAMCLRTRTTDPECERAAIIEIAPQVLLALPYSRFLHDLTLSGLLPSADSFDNFALRD</sequence>
<gene>
    <name evidence="1" type="ORF">QO002_001157</name>
</gene>
<protein>
    <submittedName>
        <fullName evidence="1">Uncharacterized protein</fullName>
    </submittedName>
</protein>
<dbReference type="EMBL" id="JAUSVF010000001">
    <property type="protein sequence ID" value="MDQ0319019.1"/>
    <property type="molecule type" value="Genomic_DNA"/>
</dbReference>
<dbReference type="Proteomes" id="UP001230207">
    <property type="component" value="Unassembled WGS sequence"/>
</dbReference>
<name>A0ABU0BL92_9HYPH</name>
<organism evidence="1 2">
    <name type="scientific">Pararhizobium capsulatum DSM 1112</name>
    <dbReference type="NCBI Taxonomy" id="1121113"/>
    <lineage>
        <taxon>Bacteria</taxon>
        <taxon>Pseudomonadati</taxon>
        <taxon>Pseudomonadota</taxon>
        <taxon>Alphaproteobacteria</taxon>
        <taxon>Hyphomicrobiales</taxon>
        <taxon>Rhizobiaceae</taxon>
        <taxon>Rhizobium/Agrobacterium group</taxon>
        <taxon>Pararhizobium</taxon>
    </lineage>
</organism>
<proteinExistence type="predicted"/>
<evidence type="ECO:0000313" key="2">
    <source>
        <dbReference type="Proteomes" id="UP001230207"/>
    </source>
</evidence>
<keyword evidence="2" id="KW-1185">Reference proteome</keyword>
<comment type="caution">
    <text evidence="1">The sequence shown here is derived from an EMBL/GenBank/DDBJ whole genome shotgun (WGS) entry which is preliminary data.</text>
</comment>
<reference evidence="1 2" key="1">
    <citation type="submission" date="2023-07" db="EMBL/GenBank/DDBJ databases">
        <title>Genomic Encyclopedia of Type Strains, Phase IV (KMG-IV): sequencing the most valuable type-strain genomes for metagenomic binning, comparative biology and taxonomic classification.</title>
        <authorList>
            <person name="Goeker M."/>
        </authorList>
    </citation>
    <scope>NUCLEOTIDE SEQUENCE [LARGE SCALE GENOMIC DNA]</scope>
    <source>
        <strain evidence="1 2">DSM 1112</strain>
    </source>
</reference>